<keyword evidence="4" id="KW-0028">Amino-acid biosynthesis</keyword>
<feature type="domain" description="ACT" evidence="11">
    <location>
        <begin position="206"/>
        <end position="283"/>
    </location>
</feature>
<keyword evidence="6" id="KW-0584">Phenylalanine biosynthesis</keyword>
<keyword evidence="7" id="KW-0456">Lyase</keyword>
<dbReference type="Proteomes" id="UP000182135">
    <property type="component" value="Unassembled WGS sequence"/>
</dbReference>
<dbReference type="AlphaFoldDB" id="A0A1I2LZT4"/>
<evidence type="ECO:0000313" key="12">
    <source>
        <dbReference type="EMBL" id="SFF84765.1"/>
    </source>
</evidence>
<dbReference type="PROSITE" id="PS51671">
    <property type="entry name" value="ACT"/>
    <property type="match status" value="1"/>
</dbReference>
<dbReference type="UniPathway" id="UPA00121">
    <property type="reaction ID" value="UER00345"/>
</dbReference>
<comment type="pathway">
    <text evidence="1">Amino-acid biosynthesis; L-phenylalanine biosynthesis; phenylpyruvate from prephenate: step 1/1.</text>
</comment>
<evidence type="ECO:0000256" key="6">
    <source>
        <dbReference type="ARBA" id="ARBA00023222"/>
    </source>
</evidence>
<dbReference type="EC" id="4.2.1.51" evidence="2"/>
<comment type="catalytic activity">
    <reaction evidence="8">
        <text>prephenate + H(+) = 3-phenylpyruvate + CO2 + H2O</text>
        <dbReference type="Rhea" id="RHEA:21648"/>
        <dbReference type="ChEBI" id="CHEBI:15377"/>
        <dbReference type="ChEBI" id="CHEBI:15378"/>
        <dbReference type="ChEBI" id="CHEBI:16526"/>
        <dbReference type="ChEBI" id="CHEBI:18005"/>
        <dbReference type="ChEBI" id="CHEBI:29934"/>
        <dbReference type="EC" id="4.2.1.51"/>
    </reaction>
</comment>
<organism evidence="12 13">
    <name type="scientific">Clostridium cadaveris</name>
    <dbReference type="NCBI Taxonomy" id="1529"/>
    <lineage>
        <taxon>Bacteria</taxon>
        <taxon>Bacillati</taxon>
        <taxon>Bacillota</taxon>
        <taxon>Clostridia</taxon>
        <taxon>Eubacteriales</taxon>
        <taxon>Clostridiaceae</taxon>
        <taxon>Clostridium</taxon>
    </lineage>
</organism>
<dbReference type="CDD" id="cd04905">
    <property type="entry name" value="ACT_CM-PDT"/>
    <property type="match status" value="1"/>
</dbReference>
<dbReference type="Pfam" id="PF00800">
    <property type="entry name" value="PDT"/>
    <property type="match status" value="1"/>
</dbReference>
<evidence type="ECO:0000256" key="3">
    <source>
        <dbReference type="ARBA" id="ARBA00021872"/>
    </source>
</evidence>
<feature type="domain" description="Prephenate dehydratase" evidence="10">
    <location>
        <begin position="17"/>
        <end position="194"/>
    </location>
</feature>
<evidence type="ECO:0000256" key="1">
    <source>
        <dbReference type="ARBA" id="ARBA00004741"/>
    </source>
</evidence>
<proteinExistence type="predicted"/>
<sequence length="287" mass="33071">MNKDLNGIKNHKYKSCIIGFQGVEGSFSHQALIEYFGEERDTLAFGKFQDVFEAIENNKINYGVLPIENSSTGGIAEVYDLLYKYGFYIVGEKCVKVDHNLIGIKGSSIHDLKEVYSHEQGFLQCREYLDKHEKWTLIPYFNTARSAKLIHDENVKHKGCIASKKAAELYGLEILESHIHYNKNNITRFIIISKLKEVTRNCDKISVILSLPHKAGSLYKALRHFEENNCNMLKIESRPIVGKSWEYLFYIDFHGNLNEKSIIKLINDIEQESLYFKLLGNYKGEVS</sequence>
<evidence type="ECO:0000256" key="7">
    <source>
        <dbReference type="ARBA" id="ARBA00023239"/>
    </source>
</evidence>
<dbReference type="PANTHER" id="PTHR21022:SF19">
    <property type="entry name" value="PREPHENATE DEHYDRATASE-RELATED"/>
    <property type="match status" value="1"/>
</dbReference>
<dbReference type="InterPro" id="IPR008242">
    <property type="entry name" value="Chor_mutase/pphenate_deHydtase"/>
</dbReference>
<dbReference type="InterPro" id="IPR045865">
    <property type="entry name" value="ACT-like_dom_sf"/>
</dbReference>
<evidence type="ECO:0000256" key="8">
    <source>
        <dbReference type="ARBA" id="ARBA00047848"/>
    </source>
</evidence>
<dbReference type="InterPro" id="IPR001086">
    <property type="entry name" value="Preph_deHydtase"/>
</dbReference>
<dbReference type="PANTHER" id="PTHR21022">
    <property type="entry name" value="PREPHENATE DEHYDRATASE P PROTEIN"/>
    <property type="match status" value="1"/>
</dbReference>
<keyword evidence="13" id="KW-1185">Reference proteome</keyword>
<evidence type="ECO:0000259" key="11">
    <source>
        <dbReference type="PROSITE" id="PS51671"/>
    </source>
</evidence>
<evidence type="ECO:0000256" key="5">
    <source>
        <dbReference type="ARBA" id="ARBA00023141"/>
    </source>
</evidence>
<dbReference type="eggNOG" id="COG0077">
    <property type="taxonomic scope" value="Bacteria"/>
</dbReference>
<dbReference type="EMBL" id="FOOE01000012">
    <property type="protein sequence ID" value="SFF84765.1"/>
    <property type="molecule type" value="Genomic_DNA"/>
</dbReference>
<dbReference type="SUPFAM" id="SSF53850">
    <property type="entry name" value="Periplasmic binding protein-like II"/>
    <property type="match status" value="1"/>
</dbReference>
<evidence type="ECO:0000256" key="4">
    <source>
        <dbReference type="ARBA" id="ARBA00022605"/>
    </source>
</evidence>
<dbReference type="GO" id="GO:0005737">
    <property type="term" value="C:cytoplasm"/>
    <property type="evidence" value="ECO:0007669"/>
    <property type="project" value="TreeGrafter"/>
</dbReference>
<accession>A0A1I2LZT4</accession>
<dbReference type="Gene3D" id="3.40.190.10">
    <property type="entry name" value="Periplasmic binding protein-like II"/>
    <property type="match status" value="2"/>
</dbReference>
<dbReference type="Gene3D" id="3.30.70.260">
    <property type="match status" value="1"/>
</dbReference>
<dbReference type="GO" id="GO:0009094">
    <property type="term" value="P:L-phenylalanine biosynthetic process"/>
    <property type="evidence" value="ECO:0007669"/>
    <property type="project" value="UniProtKB-UniPathway"/>
</dbReference>
<feature type="site" description="Essential for prephenate dehydratase activity" evidence="9">
    <location>
        <position position="187"/>
    </location>
</feature>
<protein>
    <recommendedName>
        <fullName evidence="3">Prephenate dehydratase</fullName>
        <ecNumber evidence="2">4.2.1.51</ecNumber>
    </recommendedName>
</protein>
<reference evidence="12 13" key="1">
    <citation type="submission" date="2016-10" db="EMBL/GenBank/DDBJ databases">
        <authorList>
            <person name="de Groot N.N."/>
        </authorList>
    </citation>
    <scope>NUCLEOTIDE SEQUENCE [LARGE SCALE GENOMIC DNA]</scope>
    <source>
        <strain evidence="12 13">NLAE-zl-G419</strain>
    </source>
</reference>
<dbReference type="STRING" id="1529.SAMN04487885_11279"/>
<dbReference type="PROSITE" id="PS51171">
    <property type="entry name" value="PREPHENATE_DEHYDR_3"/>
    <property type="match status" value="1"/>
</dbReference>
<name>A0A1I2LZT4_9CLOT</name>
<gene>
    <name evidence="12" type="ORF">SAMN04487885_11279</name>
</gene>
<evidence type="ECO:0000259" key="10">
    <source>
        <dbReference type="PROSITE" id="PS51171"/>
    </source>
</evidence>
<dbReference type="OrthoDB" id="9802281at2"/>
<dbReference type="CDD" id="cd13631">
    <property type="entry name" value="PBP2_Ct-PDT_like"/>
    <property type="match status" value="1"/>
</dbReference>
<dbReference type="InterPro" id="IPR002912">
    <property type="entry name" value="ACT_dom"/>
</dbReference>
<dbReference type="SUPFAM" id="SSF55021">
    <property type="entry name" value="ACT-like"/>
    <property type="match status" value="1"/>
</dbReference>
<dbReference type="GO" id="GO:0004664">
    <property type="term" value="F:prephenate dehydratase activity"/>
    <property type="evidence" value="ECO:0007669"/>
    <property type="project" value="UniProtKB-EC"/>
</dbReference>
<dbReference type="RefSeq" id="WP_074845585.1">
    <property type="nucleotide sequence ID" value="NZ_FOOE01000012.1"/>
</dbReference>
<evidence type="ECO:0000256" key="2">
    <source>
        <dbReference type="ARBA" id="ARBA00013147"/>
    </source>
</evidence>
<dbReference type="PIRSF" id="PIRSF001500">
    <property type="entry name" value="Chor_mut_pdt_Ppr"/>
    <property type="match status" value="1"/>
</dbReference>
<keyword evidence="5" id="KW-0057">Aromatic amino acid biosynthesis</keyword>
<evidence type="ECO:0000313" key="13">
    <source>
        <dbReference type="Proteomes" id="UP000182135"/>
    </source>
</evidence>
<evidence type="ECO:0000256" key="9">
    <source>
        <dbReference type="PIRSR" id="PIRSR001500-2"/>
    </source>
</evidence>